<keyword evidence="4 7" id="KW-1133">Transmembrane helix</keyword>
<dbReference type="GO" id="GO:0008381">
    <property type="term" value="F:mechanosensitive monoatomic ion channel activity"/>
    <property type="evidence" value="ECO:0007669"/>
    <property type="project" value="InterPro"/>
</dbReference>
<dbReference type="PANTHER" id="PTHR30221">
    <property type="entry name" value="SMALL-CONDUCTANCE MECHANOSENSITIVE CHANNEL"/>
    <property type="match status" value="1"/>
</dbReference>
<dbReference type="InterPro" id="IPR011066">
    <property type="entry name" value="MscS_channel_C_sf"/>
</dbReference>
<dbReference type="SUPFAM" id="SSF82689">
    <property type="entry name" value="Mechanosensitive channel protein MscS (YggB), C-terminal domain"/>
    <property type="match status" value="1"/>
</dbReference>
<dbReference type="OrthoDB" id="9792218at2"/>
<dbReference type="STRING" id="1451189.CFAL_00430"/>
<dbReference type="RefSeq" id="WP_025401773.1">
    <property type="nucleotide sequence ID" value="NZ_CBCRUA010000012.1"/>
</dbReference>
<comment type="caution">
    <text evidence="9">The sequence shown here is derived from an EMBL/GenBank/DDBJ whole genome shotgun (WGS) entry which is preliminary data.</text>
</comment>
<feature type="transmembrane region" description="Helical" evidence="7">
    <location>
        <begin position="21"/>
        <end position="40"/>
    </location>
</feature>
<accession>A0A418Q8N2</accession>
<reference evidence="9 10" key="1">
    <citation type="submission" date="2018-09" db="EMBL/GenBank/DDBJ databases">
        <title>Optimization and identification of Corynebacterium falsenii FN1-14 from fish paste.</title>
        <authorList>
            <person name="Daroonpunt R."/>
            <person name="Tanasupawat S."/>
        </authorList>
    </citation>
    <scope>NUCLEOTIDE SEQUENCE [LARGE SCALE GENOMIC DNA]</scope>
    <source>
        <strain evidence="9 10">FN1-14</strain>
    </source>
</reference>
<dbReference type="InterPro" id="IPR045275">
    <property type="entry name" value="MscS_archaea/bacteria_type"/>
</dbReference>
<evidence type="ECO:0000256" key="1">
    <source>
        <dbReference type="ARBA" id="ARBA00004651"/>
    </source>
</evidence>
<keyword evidence="10" id="KW-1185">Reference proteome</keyword>
<feature type="region of interest" description="Disordered" evidence="6">
    <location>
        <begin position="259"/>
        <end position="298"/>
    </location>
</feature>
<feature type="transmembrane region" description="Helical" evidence="7">
    <location>
        <begin position="52"/>
        <end position="74"/>
    </location>
</feature>
<evidence type="ECO:0000313" key="9">
    <source>
        <dbReference type="EMBL" id="RIX36088.1"/>
    </source>
</evidence>
<evidence type="ECO:0000256" key="2">
    <source>
        <dbReference type="ARBA" id="ARBA00022475"/>
    </source>
</evidence>
<sequence>MKGEEIIRAVTWHDALEGLKVFVIGLAIAAVVWFLVGLFLKARHRGESSRRVLGKLVFWIGAIIALLAALTVIFPSINPVDVLGGLGVVSIAAGIAFQTVLGNMFAGIVILSRDQFRVGDQVKVEDNGGTITAIHLSSTTIRRFDGQLVIVPNTVMHSSQIIVQTGFETTRATVPVAISTSADLERARTVAEETMRGLDLVLNDPQPRGLYTTVGVEDVTLELIFWSGSTRLEAREATDAVITAVMQAFAREEIPLSTSPFSDLLSRSSEPAKTARTQANGEAPPPSKIAGAKKPKRR</sequence>
<proteinExistence type="predicted"/>
<feature type="compositionally biased region" description="Polar residues" evidence="6">
    <location>
        <begin position="259"/>
        <end position="280"/>
    </location>
</feature>
<dbReference type="Pfam" id="PF00924">
    <property type="entry name" value="MS_channel_2nd"/>
    <property type="match status" value="1"/>
</dbReference>
<evidence type="ECO:0000256" key="3">
    <source>
        <dbReference type="ARBA" id="ARBA00022692"/>
    </source>
</evidence>
<dbReference type="EMBL" id="QXJK01000002">
    <property type="protein sequence ID" value="RIX36088.1"/>
    <property type="molecule type" value="Genomic_DNA"/>
</dbReference>
<dbReference type="Proteomes" id="UP000285278">
    <property type="component" value="Unassembled WGS sequence"/>
</dbReference>
<dbReference type="PANTHER" id="PTHR30221:SF1">
    <property type="entry name" value="SMALL-CONDUCTANCE MECHANOSENSITIVE CHANNEL"/>
    <property type="match status" value="1"/>
</dbReference>
<organism evidence="9 10">
    <name type="scientific">Corynebacterium falsenii</name>
    <dbReference type="NCBI Taxonomy" id="108486"/>
    <lineage>
        <taxon>Bacteria</taxon>
        <taxon>Bacillati</taxon>
        <taxon>Actinomycetota</taxon>
        <taxon>Actinomycetes</taxon>
        <taxon>Mycobacteriales</taxon>
        <taxon>Corynebacteriaceae</taxon>
        <taxon>Corynebacterium</taxon>
    </lineage>
</organism>
<evidence type="ECO:0000256" key="5">
    <source>
        <dbReference type="ARBA" id="ARBA00023136"/>
    </source>
</evidence>
<comment type="subcellular location">
    <subcellularLocation>
        <location evidence="1">Cell membrane</location>
        <topology evidence="1">Multi-pass membrane protein</topology>
    </subcellularLocation>
</comment>
<dbReference type="SUPFAM" id="SSF50182">
    <property type="entry name" value="Sm-like ribonucleoproteins"/>
    <property type="match status" value="1"/>
</dbReference>
<dbReference type="Gene3D" id="1.10.287.1260">
    <property type="match status" value="1"/>
</dbReference>
<protein>
    <submittedName>
        <fullName evidence="9">Mechanosensitive ion channel family protein</fullName>
    </submittedName>
</protein>
<dbReference type="AlphaFoldDB" id="A0A418Q8N2"/>
<keyword evidence="2" id="KW-1003">Cell membrane</keyword>
<dbReference type="InterPro" id="IPR010920">
    <property type="entry name" value="LSM_dom_sf"/>
</dbReference>
<evidence type="ECO:0000259" key="8">
    <source>
        <dbReference type="Pfam" id="PF00924"/>
    </source>
</evidence>
<dbReference type="Gene3D" id="2.30.30.60">
    <property type="match status" value="1"/>
</dbReference>
<dbReference type="InterPro" id="IPR023408">
    <property type="entry name" value="MscS_beta-dom_sf"/>
</dbReference>
<keyword evidence="3 7" id="KW-0812">Transmembrane</keyword>
<evidence type="ECO:0000256" key="4">
    <source>
        <dbReference type="ARBA" id="ARBA00022989"/>
    </source>
</evidence>
<feature type="transmembrane region" description="Helical" evidence="7">
    <location>
        <begin position="86"/>
        <end position="111"/>
    </location>
</feature>
<keyword evidence="5 7" id="KW-0472">Membrane</keyword>
<feature type="domain" description="Mechanosensitive ion channel MscS" evidence="8">
    <location>
        <begin position="100"/>
        <end position="161"/>
    </location>
</feature>
<dbReference type="InterPro" id="IPR006685">
    <property type="entry name" value="MscS_channel_2nd"/>
</dbReference>
<dbReference type="GO" id="GO:0005886">
    <property type="term" value="C:plasma membrane"/>
    <property type="evidence" value="ECO:0007669"/>
    <property type="project" value="UniProtKB-SubCell"/>
</dbReference>
<name>A0A418Q8N2_9CORY</name>
<dbReference type="Gene3D" id="3.30.70.100">
    <property type="match status" value="1"/>
</dbReference>
<evidence type="ECO:0000313" key="10">
    <source>
        <dbReference type="Proteomes" id="UP000285278"/>
    </source>
</evidence>
<evidence type="ECO:0000256" key="6">
    <source>
        <dbReference type="SAM" id="MobiDB-lite"/>
    </source>
</evidence>
<evidence type="ECO:0000256" key="7">
    <source>
        <dbReference type="SAM" id="Phobius"/>
    </source>
</evidence>
<gene>
    <name evidence="9" type="ORF">D3M95_01945</name>
</gene>